<reference evidence="1" key="1">
    <citation type="journal article" date="2021" name="Proc. Natl. Acad. Sci. U.S.A.">
        <title>A Catalog of Tens of Thousands of Viruses from Human Metagenomes Reveals Hidden Associations with Chronic Diseases.</title>
        <authorList>
            <person name="Tisza M.J."/>
            <person name="Buck C.B."/>
        </authorList>
    </citation>
    <scope>NUCLEOTIDE SEQUENCE</scope>
    <source>
        <strain evidence="1">Ct7es18</strain>
    </source>
</reference>
<sequence length="31" mass="3647">MYHPQSVQFLFYHIIKRPCRQSGGGVSYFIS</sequence>
<protein>
    <submittedName>
        <fullName evidence="1">Uncharacterized protein</fullName>
    </submittedName>
</protein>
<proteinExistence type="predicted"/>
<organism evidence="1">
    <name type="scientific">Siphoviridae sp. ct7es18</name>
    <dbReference type="NCBI Taxonomy" id="2826166"/>
    <lineage>
        <taxon>Viruses</taxon>
        <taxon>Duplodnaviria</taxon>
        <taxon>Heunggongvirae</taxon>
        <taxon>Uroviricota</taxon>
        <taxon>Caudoviricetes</taxon>
    </lineage>
</organism>
<name>A0A8S5MGT1_9CAUD</name>
<accession>A0A8S5MGT1</accession>
<dbReference type="EMBL" id="BK014903">
    <property type="protein sequence ID" value="DAD81553.1"/>
    <property type="molecule type" value="Genomic_DNA"/>
</dbReference>
<evidence type="ECO:0000313" key="1">
    <source>
        <dbReference type="EMBL" id="DAD81553.1"/>
    </source>
</evidence>